<accession>A0A8J5MWA2</accession>
<dbReference type="GO" id="GO:0051536">
    <property type="term" value="F:iron-sulfur cluster binding"/>
    <property type="evidence" value="ECO:0007669"/>
    <property type="project" value="UniProtKB-KW"/>
</dbReference>
<evidence type="ECO:0000256" key="6">
    <source>
        <dbReference type="ARBA" id="ARBA00023128"/>
    </source>
</evidence>
<dbReference type="GO" id="GO:0046872">
    <property type="term" value="F:metal ion binding"/>
    <property type="evidence" value="ECO:0007669"/>
    <property type="project" value="UniProtKB-KW"/>
</dbReference>
<keyword evidence="4" id="KW-0408">Iron</keyword>
<keyword evidence="6" id="KW-0496">Mitochondrion</keyword>
<dbReference type="Proteomes" id="UP000747542">
    <property type="component" value="Unassembled WGS sequence"/>
</dbReference>
<keyword evidence="2" id="KW-0479">Metal-binding</keyword>
<dbReference type="PANTHER" id="PTHR13184">
    <property type="entry name" value="37S RIBOSOMAL PROTEIN S22"/>
    <property type="match status" value="1"/>
</dbReference>
<dbReference type="Pfam" id="PF09243">
    <property type="entry name" value="Rsm22"/>
    <property type="match status" value="1"/>
</dbReference>
<dbReference type="SUPFAM" id="SSF53335">
    <property type="entry name" value="S-adenosyl-L-methionine-dependent methyltransferases"/>
    <property type="match status" value="1"/>
</dbReference>
<evidence type="ECO:0000256" key="1">
    <source>
        <dbReference type="ARBA" id="ARBA00004173"/>
    </source>
</evidence>
<evidence type="ECO:0000256" key="2">
    <source>
        <dbReference type="ARBA" id="ARBA00022723"/>
    </source>
</evidence>
<evidence type="ECO:0000256" key="3">
    <source>
        <dbReference type="ARBA" id="ARBA00022946"/>
    </source>
</evidence>
<keyword evidence="3" id="KW-0809">Transit peptide</keyword>
<dbReference type="GO" id="GO:0005763">
    <property type="term" value="C:mitochondrial small ribosomal subunit"/>
    <property type="evidence" value="ECO:0007669"/>
    <property type="project" value="TreeGrafter"/>
</dbReference>
<comment type="subcellular location">
    <subcellularLocation>
        <location evidence="1">Mitochondrion</location>
    </subcellularLocation>
</comment>
<dbReference type="GO" id="GO:0008168">
    <property type="term" value="F:methyltransferase activity"/>
    <property type="evidence" value="ECO:0007669"/>
    <property type="project" value="UniProtKB-KW"/>
</dbReference>
<dbReference type="PANTHER" id="PTHR13184:SF5">
    <property type="entry name" value="METHYLTRANSFERASE-LIKE PROTEIN 17, MITOCHONDRIAL"/>
    <property type="match status" value="1"/>
</dbReference>
<evidence type="ECO:0000256" key="4">
    <source>
        <dbReference type="ARBA" id="ARBA00023004"/>
    </source>
</evidence>
<evidence type="ECO:0000256" key="7">
    <source>
        <dbReference type="ARBA" id="ARBA00045681"/>
    </source>
</evidence>
<sequence>MNTRGQITPLYRCILRSCSTDSKLRPKFNFKLDADLSEEIKTGSLKARHHPGVFGGGTVTLPDDLIQAVNTILTDYSVKNLAKEATKLSHCLWSRHASLEAHEYKDKMAQVEAFIKSKETVDPMAPNILEVDRKRLLDSRSSKVLDKMKKETYLWSAIQYDEHKSAAYVVARLAPDFASLVRILREIKKRDTQFSPHTMLDFGSGIGSGMWAVDNIWPGICKEAVCVDCSSEMNNLADKLLRGGDPDSPRTVRAGGTFFKQFLPMSDVLKYDIVLCSRSLFELPDMASRLRTIDILWRKTAGYLIIVEPGTNEGYRLVLEARDYILELSRRASEEEEANPHGYVFSPCAHDMFCPRFFDGSNTPCNFEVNYQPFTFGRKTNTQKDRFSYVVLKQGKRSDSTEQQWPRLVRSPLHRKKHVICRVCTKYGTLQELTVTKQRHVNLCKTRENIVGLGKKVGLEEVELKDVQELLDSHKEELSPQDLLVLEKQWEEEEETEKKEEPKVVRTLTAKRLTKAFT</sequence>
<evidence type="ECO:0000313" key="8">
    <source>
        <dbReference type="EMBL" id="KAG7165394.1"/>
    </source>
</evidence>
<name>A0A8J5MWA2_HOMAM</name>
<dbReference type="EMBL" id="JAHLQT010024345">
    <property type="protein sequence ID" value="KAG7165394.1"/>
    <property type="molecule type" value="Genomic_DNA"/>
</dbReference>
<evidence type="ECO:0000313" key="9">
    <source>
        <dbReference type="Proteomes" id="UP000747542"/>
    </source>
</evidence>
<dbReference type="GO" id="GO:0003735">
    <property type="term" value="F:structural constituent of ribosome"/>
    <property type="evidence" value="ECO:0007669"/>
    <property type="project" value="TreeGrafter"/>
</dbReference>
<organism evidence="8 9">
    <name type="scientific">Homarus americanus</name>
    <name type="common">American lobster</name>
    <dbReference type="NCBI Taxonomy" id="6706"/>
    <lineage>
        <taxon>Eukaryota</taxon>
        <taxon>Metazoa</taxon>
        <taxon>Ecdysozoa</taxon>
        <taxon>Arthropoda</taxon>
        <taxon>Crustacea</taxon>
        <taxon>Multicrustacea</taxon>
        <taxon>Malacostraca</taxon>
        <taxon>Eumalacostraca</taxon>
        <taxon>Eucarida</taxon>
        <taxon>Decapoda</taxon>
        <taxon>Pleocyemata</taxon>
        <taxon>Astacidea</taxon>
        <taxon>Nephropoidea</taxon>
        <taxon>Nephropidae</taxon>
        <taxon>Homarus</taxon>
    </lineage>
</organism>
<dbReference type="InterPro" id="IPR052571">
    <property type="entry name" value="Mt_RNA_Methyltransferase"/>
</dbReference>
<protein>
    <submittedName>
        <fullName evidence="8">Methyltransferase-like protein 17-like</fullName>
    </submittedName>
</protein>
<comment type="caution">
    <text evidence="8">The sequence shown here is derived from an EMBL/GenBank/DDBJ whole genome shotgun (WGS) entry which is preliminary data.</text>
</comment>
<keyword evidence="9" id="KW-1185">Reference proteome</keyword>
<dbReference type="InterPro" id="IPR029063">
    <property type="entry name" value="SAM-dependent_MTases_sf"/>
</dbReference>
<keyword evidence="8" id="KW-0808">Transferase</keyword>
<dbReference type="GO" id="GO:0032259">
    <property type="term" value="P:methylation"/>
    <property type="evidence" value="ECO:0007669"/>
    <property type="project" value="UniProtKB-KW"/>
</dbReference>
<gene>
    <name evidence="8" type="primary">Mettl17-L</name>
    <name evidence="8" type="ORF">Hamer_G007221</name>
</gene>
<proteinExistence type="predicted"/>
<reference evidence="8" key="1">
    <citation type="journal article" date="2021" name="Sci. Adv.">
        <title>The American lobster genome reveals insights on longevity, neural, and immune adaptations.</title>
        <authorList>
            <person name="Polinski J.M."/>
            <person name="Zimin A.V."/>
            <person name="Clark K.F."/>
            <person name="Kohn A.B."/>
            <person name="Sadowski N."/>
            <person name="Timp W."/>
            <person name="Ptitsyn A."/>
            <person name="Khanna P."/>
            <person name="Romanova D.Y."/>
            <person name="Williams P."/>
            <person name="Greenwood S.J."/>
            <person name="Moroz L.L."/>
            <person name="Walt D.R."/>
            <person name="Bodnar A.G."/>
        </authorList>
    </citation>
    <scope>NUCLEOTIDE SEQUENCE</scope>
    <source>
        <strain evidence="8">GMGI-L3</strain>
    </source>
</reference>
<dbReference type="AlphaFoldDB" id="A0A8J5MWA2"/>
<dbReference type="Gene3D" id="3.40.50.150">
    <property type="entry name" value="Vaccinia Virus protein VP39"/>
    <property type="match status" value="1"/>
</dbReference>
<keyword evidence="8" id="KW-0489">Methyltransferase</keyword>
<dbReference type="InterPro" id="IPR015324">
    <property type="entry name" value="Ribosomal_Rsm22-like"/>
</dbReference>
<evidence type="ECO:0000256" key="5">
    <source>
        <dbReference type="ARBA" id="ARBA00023014"/>
    </source>
</evidence>
<keyword evidence="5" id="KW-0411">Iron-sulfur</keyword>
<dbReference type="GO" id="GO:0006412">
    <property type="term" value="P:translation"/>
    <property type="evidence" value="ECO:0007669"/>
    <property type="project" value="InterPro"/>
</dbReference>
<comment type="function">
    <text evidence="7">Mitochondrial ribosome (mitoribosome) assembly factor. Binds at the interface of the head and body domains of the mitochondrial small ribosomal subunit (mt-SSU), occluding the mRNA channel and preventing compaction of the head domain towards the body. Probable inactive methyltransferase: retains the characteristic folding and ability to bind S-adenosyl-L-methionine, but it probably lost its methyltransferase activity.</text>
</comment>